<feature type="transmembrane region" description="Helical" evidence="1">
    <location>
        <begin position="154"/>
        <end position="172"/>
    </location>
</feature>
<gene>
    <name evidence="3" type="ORF">KEU06_20865</name>
</gene>
<name>A0A942E196_9HYPH</name>
<dbReference type="PANTHER" id="PTHR14969">
    <property type="entry name" value="SPHINGOSINE-1-PHOSPHATE PHOSPHOHYDROLASE"/>
    <property type="match status" value="1"/>
</dbReference>
<proteinExistence type="predicted"/>
<evidence type="ECO:0000259" key="2">
    <source>
        <dbReference type="SMART" id="SM00014"/>
    </source>
</evidence>
<feature type="transmembrane region" description="Helical" evidence="1">
    <location>
        <begin position="23"/>
        <end position="43"/>
    </location>
</feature>
<keyword evidence="1" id="KW-0812">Transmembrane</keyword>
<dbReference type="CDD" id="cd03392">
    <property type="entry name" value="PAP2_like_2"/>
    <property type="match status" value="1"/>
</dbReference>
<organism evidence="3 4">
    <name type="scientific">Pseudaminobacter soli</name>
    <name type="common">ex Zhang et al. 2022</name>
    <dbReference type="NCBI Taxonomy" id="2831468"/>
    <lineage>
        <taxon>Bacteria</taxon>
        <taxon>Pseudomonadati</taxon>
        <taxon>Pseudomonadota</taxon>
        <taxon>Alphaproteobacteria</taxon>
        <taxon>Hyphomicrobiales</taxon>
        <taxon>Phyllobacteriaceae</taxon>
        <taxon>Pseudaminobacter</taxon>
    </lineage>
</organism>
<dbReference type="PANTHER" id="PTHR14969:SF13">
    <property type="entry name" value="AT30094P"/>
    <property type="match status" value="1"/>
</dbReference>
<dbReference type="Pfam" id="PF01569">
    <property type="entry name" value="PAP2"/>
    <property type="match status" value="1"/>
</dbReference>
<comment type="caution">
    <text evidence="3">The sequence shown here is derived from an EMBL/GenBank/DDBJ whole genome shotgun (WGS) entry which is preliminary data.</text>
</comment>
<dbReference type="InterPro" id="IPR036938">
    <property type="entry name" value="PAP2/HPO_sf"/>
</dbReference>
<dbReference type="RefSeq" id="WP_188256626.1">
    <property type="nucleotide sequence ID" value="NZ_JABVCF010000012.1"/>
</dbReference>
<sequence length="252" mass="27077">MTSTDWVRGLRLSSLLRKGRDEIGLIASVLAVAALLLCFGLIAEEVIEGDASRLDATIMHLFRSAGNPGSPIGPPWLQEMARDVTSLGSFAFLGFLTLAACGYLLLIKKRALALLMAVAVVGGQVLNTSLKIIFERPRPDIDTTVRVFTASFPSGHAMMSAVTFLTLGALIARANADRRIKIYFISIAVFLTIVTGLSRVYLGVHYPTDVLAGWCTGAAWAILCWTVALLLQRHGEVEPEGTEPPDVKSGHG</sequence>
<dbReference type="SUPFAM" id="SSF48317">
    <property type="entry name" value="Acid phosphatase/Vanadium-dependent haloperoxidase"/>
    <property type="match status" value="1"/>
</dbReference>
<feature type="domain" description="Phosphatidic acid phosphatase type 2/haloperoxidase" evidence="2">
    <location>
        <begin position="113"/>
        <end position="225"/>
    </location>
</feature>
<keyword evidence="1" id="KW-1133">Transmembrane helix</keyword>
<evidence type="ECO:0000313" key="4">
    <source>
        <dbReference type="Proteomes" id="UP000680348"/>
    </source>
</evidence>
<keyword evidence="1" id="KW-0472">Membrane</keyword>
<feature type="transmembrane region" description="Helical" evidence="1">
    <location>
        <begin position="84"/>
        <end position="106"/>
    </location>
</feature>
<evidence type="ECO:0000313" key="3">
    <source>
        <dbReference type="EMBL" id="MBS3651067.1"/>
    </source>
</evidence>
<protein>
    <submittedName>
        <fullName evidence="3">Phosphatase PAP2 family protein</fullName>
    </submittedName>
</protein>
<dbReference type="Gene3D" id="1.20.144.10">
    <property type="entry name" value="Phosphatidic acid phosphatase type 2/haloperoxidase"/>
    <property type="match status" value="2"/>
</dbReference>
<dbReference type="Proteomes" id="UP000680348">
    <property type="component" value="Unassembled WGS sequence"/>
</dbReference>
<keyword evidence="4" id="KW-1185">Reference proteome</keyword>
<dbReference type="AlphaFoldDB" id="A0A942E196"/>
<feature type="transmembrane region" description="Helical" evidence="1">
    <location>
        <begin position="113"/>
        <end position="134"/>
    </location>
</feature>
<dbReference type="InterPro" id="IPR000326">
    <property type="entry name" value="PAP2/HPO"/>
</dbReference>
<feature type="transmembrane region" description="Helical" evidence="1">
    <location>
        <begin position="210"/>
        <end position="231"/>
    </location>
</feature>
<dbReference type="SMART" id="SM00014">
    <property type="entry name" value="acidPPc"/>
    <property type="match status" value="1"/>
</dbReference>
<feature type="transmembrane region" description="Helical" evidence="1">
    <location>
        <begin position="184"/>
        <end position="204"/>
    </location>
</feature>
<reference evidence="3" key="1">
    <citation type="submission" date="2021-04" db="EMBL/GenBank/DDBJ databases">
        <title>Pseudaminobacter soli sp. nov., isolated from paddy soil contaminated by heavy metals.</title>
        <authorList>
            <person name="Zhang K."/>
        </authorList>
    </citation>
    <scope>NUCLEOTIDE SEQUENCE</scope>
    <source>
        <strain evidence="3">19-2017</strain>
    </source>
</reference>
<dbReference type="EMBL" id="JAGWCR010000012">
    <property type="protein sequence ID" value="MBS3651067.1"/>
    <property type="molecule type" value="Genomic_DNA"/>
</dbReference>
<accession>A0A942E196</accession>
<evidence type="ECO:0000256" key="1">
    <source>
        <dbReference type="SAM" id="Phobius"/>
    </source>
</evidence>